<dbReference type="GO" id="GO:0016579">
    <property type="term" value="P:protein deubiquitination"/>
    <property type="evidence" value="ECO:0007669"/>
    <property type="project" value="TreeGrafter"/>
</dbReference>
<dbReference type="InterPro" id="IPR038765">
    <property type="entry name" value="Papain-like_cys_pep_sf"/>
</dbReference>
<dbReference type="Gene3D" id="1.20.1250.20">
    <property type="entry name" value="MFS general substrate transporter like domains"/>
    <property type="match status" value="2"/>
</dbReference>
<dbReference type="PROSITE" id="PS50802">
    <property type="entry name" value="OTU"/>
    <property type="match status" value="1"/>
</dbReference>
<organism evidence="5 6">
    <name type="scientific">Zingiber officinale</name>
    <name type="common">Ginger</name>
    <name type="synonym">Amomum zingiber</name>
    <dbReference type="NCBI Taxonomy" id="94328"/>
    <lineage>
        <taxon>Eukaryota</taxon>
        <taxon>Viridiplantae</taxon>
        <taxon>Streptophyta</taxon>
        <taxon>Embryophyta</taxon>
        <taxon>Tracheophyta</taxon>
        <taxon>Spermatophyta</taxon>
        <taxon>Magnoliopsida</taxon>
        <taxon>Liliopsida</taxon>
        <taxon>Zingiberales</taxon>
        <taxon>Zingiberaceae</taxon>
        <taxon>Zingiber</taxon>
    </lineage>
</organism>
<protein>
    <recommendedName>
        <fullName evidence="4">OTU domain-containing protein</fullName>
    </recommendedName>
</protein>
<comment type="caution">
    <text evidence="5">The sequence shown here is derived from an EMBL/GenBank/DDBJ whole genome shotgun (WGS) entry which is preliminary data.</text>
</comment>
<dbReference type="SUPFAM" id="SSF54001">
    <property type="entry name" value="Cysteine proteinases"/>
    <property type="match status" value="1"/>
</dbReference>
<dbReference type="Gene3D" id="3.90.70.80">
    <property type="match status" value="1"/>
</dbReference>
<proteinExistence type="inferred from homology"/>
<feature type="transmembrane region" description="Helical" evidence="3">
    <location>
        <begin position="212"/>
        <end position="232"/>
    </location>
</feature>
<dbReference type="InterPro" id="IPR003323">
    <property type="entry name" value="OTU_dom"/>
</dbReference>
<evidence type="ECO:0000313" key="5">
    <source>
        <dbReference type="EMBL" id="KAG6466572.1"/>
    </source>
</evidence>
<gene>
    <name evidence="5" type="ORF">ZIOFF_075660</name>
</gene>
<feature type="domain" description="OTU" evidence="4">
    <location>
        <begin position="549"/>
        <end position="667"/>
    </location>
</feature>
<evidence type="ECO:0000256" key="1">
    <source>
        <dbReference type="ARBA" id="ARBA00010407"/>
    </source>
</evidence>
<feature type="transmembrane region" description="Helical" evidence="3">
    <location>
        <begin position="239"/>
        <end position="260"/>
    </location>
</feature>
<dbReference type="CDD" id="cd22751">
    <property type="entry name" value="OTU_plant_OTU9-like"/>
    <property type="match status" value="1"/>
</dbReference>
<evidence type="ECO:0000256" key="3">
    <source>
        <dbReference type="SAM" id="Phobius"/>
    </source>
</evidence>
<evidence type="ECO:0000256" key="2">
    <source>
        <dbReference type="SAM" id="MobiDB-lite"/>
    </source>
</evidence>
<dbReference type="Proteomes" id="UP000734854">
    <property type="component" value="Unassembled WGS sequence"/>
</dbReference>
<keyword evidence="3" id="KW-0812">Transmembrane</keyword>
<sequence>MSSISIALLALSADNWLNEFDKKCWFRDHSSLNWLAQASHLLRRIQRKRAQYQAWRRKRSCRLQPQPQQLQVLSALDIAKTQWYHFTAIVIADMGFFTDAYDLFCISLITKLLGRPHLLDCYHVDAVPARHQPPQGGGGITSSYFGVFSRGFLHCHGMHLLGTASTWFLLEIAFYTQNLFPKDIFRAVGSIPNAATTSALGEVYRIAPLQTLVALCGIVPGYSFTVALIDVLGHFAIQVLGFFTMIAFMLGLAVGTLPPLDHSGTMSVSSSSRLRSTCRGIPTAAGNLGAMVGAFLSLYLAKSPDPAKTDEEYPPGIKVRKSLFLLAGCILHPAQVWCHIRTFYTTDSKYSYPMIMYEQDSEIHRWGFDFLNCDLFSVSPYCGVNTQQDSDFYDNGYVGHANIGTECIIVENDEIIAHALQEELSQLAVAEASGSTHEEKCLQVSVLAQDWFGPCTGSYLSGNESNHDEGDDTEASSSCSSAGKNSYEEVQGTLELTDDYLEIDGEVGKRLNQMVSIPHVPRINGEIPSVDEAISDHQRLIDRLLMYDLVELKVQGDGNCQFRALSDQFYRSTEHHEFVRQQVINQLKSHPECYEGYVPMEYGDYLKKLSKLSVSGSVVSIYGVKIFVITSFKDTCYIEILPGTQKSKRVIFLSFWAEVHYNSIYPEGDLPASDLKKKKKWWQFRNKH</sequence>
<dbReference type="InterPro" id="IPR036259">
    <property type="entry name" value="MFS_trans_sf"/>
</dbReference>
<dbReference type="GO" id="GO:0004843">
    <property type="term" value="F:cysteine-type deubiquitinase activity"/>
    <property type="evidence" value="ECO:0007669"/>
    <property type="project" value="TreeGrafter"/>
</dbReference>
<dbReference type="EMBL" id="JACMSC010000149">
    <property type="protein sequence ID" value="KAG6466572.1"/>
    <property type="molecule type" value="Genomic_DNA"/>
</dbReference>
<keyword evidence="3" id="KW-1133">Transmembrane helix</keyword>
<keyword evidence="3" id="KW-0472">Membrane</keyword>
<comment type="similarity">
    <text evidence="1">Belongs to the peptidase C85 family.</text>
</comment>
<evidence type="ECO:0000259" key="4">
    <source>
        <dbReference type="PROSITE" id="PS50802"/>
    </source>
</evidence>
<dbReference type="PANTHER" id="PTHR12419:SF111">
    <property type="entry name" value="OVARIAN TUMOR DOMAIN-CONTAINING DEUBIQUITINATING ENZYME 9"/>
    <property type="match status" value="1"/>
</dbReference>
<reference evidence="5 6" key="1">
    <citation type="submission" date="2020-08" db="EMBL/GenBank/DDBJ databases">
        <title>Plant Genome Project.</title>
        <authorList>
            <person name="Zhang R.-G."/>
        </authorList>
    </citation>
    <scope>NUCLEOTIDE SEQUENCE [LARGE SCALE GENOMIC DNA]</scope>
    <source>
        <tissue evidence="5">Rhizome</tissue>
    </source>
</reference>
<dbReference type="PANTHER" id="PTHR12419">
    <property type="entry name" value="OTU DOMAIN CONTAINING PROTEIN"/>
    <property type="match status" value="1"/>
</dbReference>
<dbReference type="InterPro" id="IPR050704">
    <property type="entry name" value="Peptidase_C85-like"/>
</dbReference>
<dbReference type="AlphaFoldDB" id="A0A8J5EMP7"/>
<evidence type="ECO:0000313" key="6">
    <source>
        <dbReference type="Proteomes" id="UP000734854"/>
    </source>
</evidence>
<keyword evidence="6" id="KW-1185">Reference proteome</keyword>
<accession>A0A8J5EMP7</accession>
<feature type="region of interest" description="Disordered" evidence="2">
    <location>
        <begin position="463"/>
        <end position="486"/>
    </location>
</feature>
<name>A0A8J5EMP7_ZINOF</name>